<dbReference type="SMART" id="SM00852">
    <property type="entry name" value="MoCF_biosynth"/>
    <property type="match status" value="1"/>
</dbReference>
<comment type="similarity">
    <text evidence="4 11">Belongs to the MoeA family.</text>
</comment>
<evidence type="ECO:0000256" key="10">
    <source>
        <dbReference type="ARBA" id="ARBA00047317"/>
    </source>
</evidence>
<dbReference type="InterPro" id="IPR008284">
    <property type="entry name" value="MoCF_biosynth_CS"/>
</dbReference>
<dbReference type="RefSeq" id="WP_183416144.1">
    <property type="nucleotide sequence ID" value="NZ_JACHXA010000003.1"/>
</dbReference>
<dbReference type="FunFam" id="3.40.980.10:FF:000004">
    <property type="entry name" value="Molybdopterin molybdenumtransferase"/>
    <property type="match status" value="1"/>
</dbReference>
<organism evidence="13 14">
    <name type="scientific">Limibacillus halophilus</name>
    <dbReference type="NCBI Taxonomy" id="1579333"/>
    <lineage>
        <taxon>Bacteria</taxon>
        <taxon>Pseudomonadati</taxon>
        <taxon>Pseudomonadota</taxon>
        <taxon>Alphaproteobacteria</taxon>
        <taxon>Rhodospirillales</taxon>
        <taxon>Rhodovibrionaceae</taxon>
        <taxon>Limibacillus</taxon>
    </lineage>
</organism>
<comment type="catalytic activity">
    <reaction evidence="10">
        <text>adenylyl-molybdopterin + molybdate = Mo-molybdopterin + AMP + H(+)</text>
        <dbReference type="Rhea" id="RHEA:35047"/>
        <dbReference type="ChEBI" id="CHEBI:15378"/>
        <dbReference type="ChEBI" id="CHEBI:36264"/>
        <dbReference type="ChEBI" id="CHEBI:62727"/>
        <dbReference type="ChEBI" id="CHEBI:71302"/>
        <dbReference type="ChEBI" id="CHEBI:456215"/>
        <dbReference type="EC" id="2.10.1.1"/>
    </reaction>
</comment>
<sequence length="418" mass="44327">MAQLSDDCFAHGGRLMPLAEALSAIAERSVVLCDSEVQPLADCLGRILAEPLVCAFDVPPHANSAVDGYAVFHADLSADRETRLPVTGRVAAGTSLGRAAKPGEAIRIFTGAPLPEGPDTVMMQEDCRLEGDTVIIAPGIKKGANSRRAGEDIKAGSQVLVPGQRLRAQDLGQAAAAGNTALKVYRPLRIALFSTGNELRQPGTALEPGSIYDSNRFTLLGLLKGLGCTITDLGILPDRHAVIRDALEVAAKSHDVIVTSGGVSVGEEDHMKQAVEDLGKLHLWRLAIKPGRPIALGQVGVVPFVGLPGNPVAVMVTFLNVVRPLLLGLMGARDVTARRFKVRADFTHKKKVDRREWVRATLSPLPDGGWAASKFPRQGAGILSSMVESDGLVELGEDVTELAPGTMVDFLPFSEVMP</sequence>
<keyword evidence="8 11" id="KW-0460">Magnesium</keyword>
<dbReference type="Gene3D" id="2.170.190.11">
    <property type="entry name" value="Molybdopterin biosynthesis moea protein, domain 3"/>
    <property type="match status" value="1"/>
</dbReference>
<dbReference type="Gene3D" id="2.40.340.10">
    <property type="entry name" value="MoeA, C-terminal, domain IV"/>
    <property type="match status" value="1"/>
</dbReference>
<dbReference type="SUPFAM" id="SSF63882">
    <property type="entry name" value="MoeA N-terminal region -like"/>
    <property type="match status" value="1"/>
</dbReference>
<evidence type="ECO:0000256" key="1">
    <source>
        <dbReference type="ARBA" id="ARBA00001946"/>
    </source>
</evidence>
<feature type="domain" description="MoaB/Mog" evidence="12">
    <location>
        <begin position="191"/>
        <end position="328"/>
    </location>
</feature>
<dbReference type="InterPro" id="IPR036425">
    <property type="entry name" value="MoaB/Mog-like_dom_sf"/>
</dbReference>
<comment type="function">
    <text evidence="2 11">Catalyzes the insertion of molybdate into adenylated molybdopterin with the concomitant release of AMP.</text>
</comment>
<proteinExistence type="inferred from homology"/>
<reference evidence="13 14" key="1">
    <citation type="submission" date="2020-08" db="EMBL/GenBank/DDBJ databases">
        <title>Genomic Encyclopedia of Type Strains, Phase III (KMG-III): the genomes of soil and plant-associated and newly described type strains.</title>
        <authorList>
            <person name="Whitman W."/>
        </authorList>
    </citation>
    <scope>NUCLEOTIDE SEQUENCE [LARGE SCALE GENOMIC DNA]</scope>
    <source>
        <strain evidence="13 14">CECT 8803</strain>
    </source>
</reference>
<dbReference type="InterPro" id="IPR036688">
    <property type="entry name" value="MoeA_C_domain_IV_sf"/>
</dbReference>
<dbReference type="Pfam" id="PF00994">
    <property type="entry name" value="MoCF_biosynth"/>
    <property type="match status" value="1"/>
</dbReference>
<protein>
    <recommendedName>
        <fullName evidence="11">Molybdopterin molybdenumtransferase</fullName>
        <ecNumber evidence="11">2.10.1.1</ecNumber>
    </recommendedName>
</protein>
<dbReference type="CDD" id="cd00887">
    <property type="entry name" value="MoeA"/>
    <property type="match status" value="1"/>
</dbReference>
<evidence type="ECO:0000256" key="6">
    <source>
        <dbReference type="ARBA" id="ARBA00022679"/>
    </source>
</evidence>
<dbReference type="UniPathway" id="UPA00344"/>
<dbReference type="GO" id="GO:0005829">
    <property type="term" value="C:cytosol"/>
    <property type="evidence" value="ECO:0007669"/>
    <property type="project" value="TreeGrafter"/>
</dbReference>
<dbReference type="Pfam" id="PF03454">
    <property type="entry name" value="MoeA_C"/>
    <property type="match status" value="1"/>
</dbReference>
<evidence type="ECO:0000256" key="2">
    <source>
        <dbReference type="ARBA" id="ARBA00002901"/>
    </source>
</evidence>
<dbReference type="Gene3D" id="3.90.105.10">
    <property type="entry name" value="Molybdopterin biosynthesis moea protein, domain 2"/>
    <property type="match status" value="1"/>
</dbReference>
<evidence type="ECO:0000256" key="8">
    <source>
        <dbReference type="ARBA" id="ARBA00022842"/>
    </source>
</evidence>
<comment type="pathway">
    <text evidence="3 11">Cofactor biosynthesis; molybdopterin biosynthesis.</text>
</comment>
<evidence type="ECO:0000256" key="11">
    <source>
        <dbReference type="RuleBase" id="RU365090"/>
    </source>
</evidence>
<dbReference type="Gene3D" id="3.40.980.10">
    <property type="entry name" value="MoaB/Mog-like domain"/>
    <property type="match status" value="1"/>
</dbReference>
<dbReference type="NCBIfam" id="NF045515">
    <property type="entry name" value="Glp_gephyrin"/>
    <property type="match status" value="1"/>
</dbReference>
<name>A0A839SS94_9PROT</name>
<comment type="cofactor">
    <cofactor evidence="1 11">
        <name>Mg(2+)</name>
        <dbReference type="ChEBI" id="CHEBI:18420"/>
    </cofactor>
</comment>
<dbReference type="NCBIfam" id="TIGR00177">
    <property type="entry name" value="molyb_syn"/>
    <property type="match status" value="1"/>
</dbReference>
<keyword evidence="5 11" id="KW-0500">Molybdenum</keyword>
<dbReference type="PANTHER" id="PTHR10192:SF5">
    <property type="entry name" value="GEPHYRIN"/>
    <property type="match status" value="1"/>
</dbReference>
<evidence type="ECO:0000313" key="14">
    <source>
        <dbReference type="Proteomes" id="UP000581135"/>
    </source>
</evidence>
<dbReference type="Proteomes" id="UP000581135">
    <property type="component" value="Unassembled WGS sequence"/>
</dbReference>
<dbReference type="EMBL" id="JACHXA010000003">
    <property type="protein sequence ID" value="MBB3065342.1"/>
    <property type="molecule type" value="Genomic_DNA"/>
</dbReference>
<accession>A0A839SS94</accession>
<dbReference type="PANTHER" id="PTHR10192">
    <property type="entry name" value="MOLYBDOPTERIN BIOSYNTHESIS PROTEIN"/>
    <property type="match status" value="1"/>
</dbReference>
<evidence type="ECO:0000256" key="7">
    <source>
        <dbReference type="ARBA" id="ARBA00022723"/>
    </source>
</evidence>
<comment type="caution">
    <text evidence="13">The sequence shown here is derived from an EMBL/GenBank/DDBJ whole genome shotgun (WGS) entry which is preliminary data.</text>
</comment>
<keyword evidence="9 11" id="KW-0501">Molybdenum cofactor biosynthesis</keyword>
<dbReference type="PROSITE" id="PS01079">
    <property type="entry name" value="MOCF_BIOSYNTHESIS_2"/>
    <property type="match status" value="1"/>
</dbReference>
<evidence type="ECO:0000256" key="3">
    <source>
        <dbReference type="ARBA" id="ARBA00005046"/>
    </source>
</evidence>
<dbReference type="AlphaFoldDB" id="A0A839SS94"/>
<dbReference type="Pfam" id="PF03453">
    <property type="entry name" value="MoeA_N"/>
    <property type="match status" value="1"/>
</dbReference>
<evidence type="ECO:0000256" key="4">
    <source>
        <dbReference type="ARBA" id="ARBA00010763"/>
    </source>
</evidence>
<evidence type="ECO:0000313" key="13">
    <source>
        <dbReference type="EMBL" id="MBB3065342.1"/>
    </source>
</evidence>
<dbReference type="InterPro" id="IPR036135">
    <property type="entry name" value="MoeA_linker/N_sf"/>
</dbReference>
<gene>
    <name evidence="13" type="ORF">FHR98_001621</name>
</gene>
<evidence type="ECO:0000259" key="12">
    <source>
        <dbReference type="SMART" id="SM00852"/>
    </source>
</evidence>
<dbReference type="SUPFAM" id="SSF63867">
    <property type="entry name" value="MoeA C-terminal domain-like"/>
    <property type="match status" value="1"/>
</dbReference>
<keyword evidence="6 11" id="KW-0808">Transferase</keyword>
<dbReference type="InterPro" id="IPR001453">
    <property type="entry name" value="MoaB/Mog_dom"/>
</dbReference>
<dbReference type="GO" id="GO:0061599">
    <property type="term" value="F:molybdopterin molybdotransferase activity"/>
    <property type="evidence" value="ECO:0007669"/>
    <property type="project" value="UniProtKB-UniRule"/>
</dbReference>
<dbReference type="InterPro" id="IPR005110">
    <property type="entry name" value="MoeA_linker/N"/>
</dbReference>
<dbReference type="EC" id="2.10.1.1" evidence="11"/>
<dbReference type="InterPro" id="IPR038987">
    <property type="entry name" value="MoeA-like"/>
</dbReference>
<dbReference type="GO" id="GO:0046872">
    <property type="term" value="F:metal ion binding"/>
    <property type="evidence" value="ECO:0007669"/>
    <property type="project" value="UniProtKB-UniRule"/>
</dbReference>
<dbReference type="SUPFAM" id="SSF53218">
    <property type="entry name" value="Molybdenum cofactor biosynthesis proteins"/>
    <property type="match status" value="1"/>
</dbReference>
<keyword evidence="7 11" id="KW-0479">Metal-binding</keyword>
<evidence type="ECO:0000256" key="9">
    <source>
        <dbReference type="ARBA" id="ARBA00023150"/>
    </source>
</evidence>
<keyword evidence="14" id="KW-1185">Reference proteome</keyword>
<evidence type="ECO:0000256" key="5">
    <source>
        <dbReference type="ARBA" id="ARBA00022505"/>
    </source>
</evidence>
<dbReference type="GO" id="GO:0006777">
    <property type="term" value="P:Mo-molybdopterin cofactor biosynthetic process"/>
    <property type="evidence" value="ECO:0007669"/>
    <property type="project" value="UniProtKB-UniRule"/>
</dbReference>
<dbReference type="InterPro" id="IPR005111">
    <property type="entry name" value="MoeA_C_domain_IV"/>
</dbReference>